<dbReference type="GeneID" id="4818403"/>
<evidence type="ECO:0000313" key="1">
    <source>
        <dbReference type="EMBL" id="ABM63421.1"/>
    </source>
</evidence>
<organism evidence="1 2">
    <name type="scientific">Erwinia phage Era103</name>
    <dbReference type="NCBI Taxonomy" id="418443"/>
    <lineage>
        <taxon>Viruses</taxon>
        <taxon>Duplodnaviria</taxon>
        <taxon>Heunggongvirae</taxon>
        <taxon>Uroviricota</taxon>
        <taxon>Caudoviricetes</taxon>
        <taxon>Autographivirales</taxon>
        <taxon>Autosignataviridae</taxon>
        <taxon>Molineuxvirinae</taxon>
        <taxon>Eracentumvirus</taxon>
        <taxon>Eracentumvirus era103</taxon>
    </lineage>
</organism>
<evidence type="ECO:0000313" key="2">
    <source>
        <dbReference type="Proteomes" id="UP000001571"/>
    </source>
</evidence>
<gene>
    <name evidence="1" type="ORF">Era103g31</name>
</gene>
<dbReference type="Proteomes" id="UP000001571">
    <property type="component" value="Segment"/>
</dbReference>
<reference evidence="1 2" key="1">
    <citation type="journal article" date="1985" name="Appl. Environ. Microbiol.">
        <title>Partial Purification and Characterization of a Polysaccharide Depolymerase Associated with Phage-Infected Erwinia amylovora.</title>
        <authorList>
            <person name="Vandenbergh P.A."/>
            <person name="Wright A.M."/>
            <person name="Vidaver A.K."/>
        </authorList>
    </citation>
    <scope>NUCLEOTIDE SEQUENCE [LARGE SCALE GENOMIC DNA]</scope>
</reference>
<dbReference type="KEGG" id="vg:4818403"/>
<dbReference type="RefSeq" id="YP_001039662.1">
    <property type="nucleotide sequence ID" value="NC_009014.1"/>
</dbReference>
<keyword evidence="2" id="KW-1185">Reference proteome</keyword>
<dbReference type="EMBL" id="EF160123">
    <property type="protein sequence ID" value="ABM63421.1"/>
    <property type="molecule type" value="Genomic_DNA"/>
</dbReference>
<accession>A2I7Z9</accession>
<reference evidence="1 2" key="2">
    <citation type="journal article" date="1986" name="Appl. Environ. Microbiol.">
        <title>Cloning and Expression in Escherichia coli of the Polysaccharide Depolymerase Associated with Bacteriophage-Infected Erwinia amylovora.</title>
        <authorList>
            <person name="Vandenbergh P.A."/>
            <person name="Cole R.L."/>
        </authorList>
    </citation>
    <scope>NUCLEOTIDE SEQUENCE [LARGE SCALE GENOMIC DNA]</scope>
</reference>
<sequence>MNKITEGCTVKIVSHGYVDGDIDTHLSNYPGYEIGTEHQVTEISPCGTAIMLGHDISVSPEEVAYVNSPD</sequence>
<protein>
    <submittedName>
        <fullName evidence="1">Uncharacterized protein</fullName>
    </submittedName>
</protein>
<proteinExistence type="predicted"/>
<name>A2I7Z9_9CAUD</name>